<evidence type="ECO:0000256" key="4">
    <source>
        <dbReference type="ARBA" id="ARBA00023004"/>
    </source>
</evidence>
<evidence type="ECO:0000313" key="5">
    <source>
        <dbReference type="EMBL" id="CAK9277962.1"/>
    </source>
</evidence>
<dbReference type="Proteomes" id="UP001497444">
    <property type="component" value="Chromosome 8"/>
</dbReference>
<proteinExistence type="inferred from homology"/>
<dbReference type="EMBL" id="OZ020103">
    <property type="protein sequence ID" value="CAK9277962.1"/>
    <property type="molecule type" value="Genomic_DNA"/>
</dbReference>
<dbReference type="InterPro" id="IPR036396">
    <property type="entry name" value="Cyt_P450_sf"/>
</dbReference>
<keyword evidence="2" id="KW-0479">Metal-binding</keyword>
<dbReference type="PANTHER" id="PTHR47944:SF16">
    <property type="entry name" value="CYTOCHROME P450 FAMILY 1 SUBFAMILY A POLYPEPTIDE 1"/>
    <property type="match status" value="1"/>
</dbReference>
<evidence type="ECO:0000313" key="6">
    <source>
        <dbReference type="Proteomes" id="UP001497444"/>
    </source>
</evidence>
<accession>A0ABP0XK69</accession>
<gene>
    <name evidence="5" type="ORF">CSSPJE1EN1_LOCUS23440</name>
</gene>
<comment type="similarity">
    <text evidence="1">Belongs to the cytochrome P450 family.</text>
</comment>
<organism evidence="5 6">
    <name type="scientific">Sphagnum jensenii</name>
    <dbReference type="NCBI Taxonomy" id="128206"/>
    <lineage>
        <taxon>Eukaryota</taxon>
        <taxon>Viridiplantae</taxon>
        <taxon>Streptophyta</taxon>
        <taxon>Embryophyta</taxon>
        <taxon>Bryophyta</taxon>
        <taxon>Sphagnophytina</taxon>
        <taxon>Sphagnopsida</taxon>
        <taxon>Sphagnales</taxon>
        <taxon>Sphagnaceae</taxon>
        <taxon>Sphagnum</taxon>
    </lineage>
</organism>
<keyword evidence="4" id="KW-0408">Iron</keyword>
<evidence type="ECO:0000256" key="3">
    <source>
        <dbReference type="ARBA" id="ARBA00023002"/>
    </source>
</evidence>
<evidence type="ECO:0000256" key="2">
    <source>
        <dbReference type="ARBA" id="ARBA00022723"/>
    </source>
</evidence>
<keyword evidence="3" id="KW-0560">Oxidoreductase</keyword>
<protein>
    <recommendedName>
        <fullName evidence="7">Cytochrome P450</fullName>
    </recommendedName>
</protein>
<dbReference type="PANTHER" id="PTHR47944">
    <property type="entry name" value="CYTOCHROME P450 98A9"/>
    <property type="match status" value="1"/>
</dbReference>
<evidence type="ECO:0008006" key="7">
    <source>
        <dbReference type="Google" id="ProtNLM"/>
    </source>
</evidence>
<name>A0ABP0XK69_9BRYO</name>
<dbReference type="Pfam" id="PF00067">
    <property type="entry name" value="p450"/>
    <property type="match status" value="1"/>
</dbReference>
<dbReference type="InterPro" id="IPR001128">
    <property type="entry name" value="Cyt_P450"/>
</dbReference>
<dbReference type="SUPFAM" id="SSF48264">
    <property type="entry name" value="Cytochrome P450"/>
    <property type="match status" value="1"/>
</dbReference>
<reference evidence="5" key="1">
    <citation type="submission" date="2024-02" db="EMBL/GenBank/DDBJ databases">
        <authorList>
            <consortium name="ELIXIR-Norway"/>
            <consortium name="Elixir Norway"/>
        </authorList>
    </citation>
    <scope>NUCLEOTIDE SEQUENCE</scope>
</reference>
<dbReference type="Gene3D" id="1.10.630.10">
    <property type="entry name" value="Cytochrome P450"/>
    <property type="match status" value="1"/>
</dbReference>
<evidence type="ECO:0000256" key="1">
    <source>
        <dbReference type="ARBA" id="ARBA00010617"/>
    </source>
</evidence>
<keyword evidence="6" id="KW-1185">Reference proteome</keyword>
<sequence>MNIFHIYLLSKLTYFFVCRYTCCDIRPLQFDPNRFMQHHDVDVQDRHFELLPFGTRNQTCPRRPLAIMIVQIVLARLLQSFDWSIPNVEEKPIDVFETFGLTLRKKKPLCIMAHPRLQAHFYN</sequence>